<comment type="similarity">
    <text evidence="1 5">Belongs to the glycosyl hydrolase 28 family.</text>
</comment>
<evidence type="ECO:0000256" key="3">
    <source>
        <dbReference type="ARBA" id="ARBA00022801"/>
    </source>
</evidence>
<dbReference type="PANTHER" id="PTHR31339:SF9">
    <property type="entry name" value="PLASMIN AND FIBRONECTIN-BINDING PROTEIN A"/>
    <property type="match status" value="1"/>
</dbReference>
<dbReference type="InterPro" id="IPR006710">
    <property type="entry name" value="Glyco_hydro_43"/>
</dbReference>
<evidence type="ECO:0000256" key="5">
    <source>
        <dbReference type="RuleBase" id="RU361169"/>
    </source>
</evidence>
<reference evidence="7 8" key="1">
    <citation type="submission" date="2019-07" db="EMBL/GenBank/DDBJ databases">
        <title>Whole genome shotgun sequence of Chitinophaga cymbidii NBRC 109752.</title>
        <authorList>
            <person name="Hosoyama A."/>
            <person name="Uohara A."/>
            <person name="Ohji S."/>
            <person name="Ichikawa N."/>
        </authorList>
    </citation>
    <scope>NUCLEOTIDE SEQUENCE [LARGE SCALE GENOMIC DNA]</scope>
    <source>
        <strain evidence="7 8">NBRC 109752</strain>
    </source>
</reference>
<dbReference type="InterPro" id="IPR011050">
    <property type="entry name" value="Pectin_lyase_fold/virulence"/>
</dbReference>
<gene>
    <name evidence="7" type="ORF">CCY01nite_04720</name>
</gene>
<dbReference type="CDD" id="cd08983">
    <property type="entry name" value="GH43_Bt3655-like"/>
    <property type="match status" value="1"/>
</dbReference>
<comment type="similarity">
    <text evidence="2">Belongs to the glycosyl hydrolase 43 family.</text>
</comment>
<keyword evidence="8" id="KW-1185">Reference proteome</keyword>
<dbReference type="InterPro" id="IPR023296">
    <property type="entry name" value="Glyco_hydro_beta-prop_sf"/>
</dbReference>
<dbReference type="SMART" id="SM00710">
    <property type="entry name" value="PbH1"/>
    <property type="match status" value="5"/>
</dbReference>
<evidence type="ECO:0008006" key="9">
    <source>
        <dbReference type="Google" id="ProtNLM"/>
    </source>
</evidence>
<evidence type="ECO:0000256" key="2">
    <source>
        <dbReference type="ARBA" id="ARBA00009865"/>
    </source>
</evidence>
<evidence type="ECO:0000256" key="4">
    <source>
        <dbReference type="ARBA" id="ARBA00023295"/>
    </source>
</evidence>
<dbReference type="Pfam" id="PF04616">
    <property type="entry name" value="Glyco_hydro_43"/>
    <property type="match status" value="1"/>
</dbReference>
<keyword evidence="4 5" id="KW-0326">Glycosidase</keyword>
<dbReference type="AlphaFoldDB" id="A0A512REU3"/>
<dbReference type="PANTHER" id="PTHR31339">
    <property type="entry name" value="PECTIN LYASE-RELATED"/>
    <property type="match status" value="1"/>
</dbReference>
<feature type="chain" id="PRO_5021912662" description="Exo-poly-alpha-D-galacturonosidase" evidence="6">
    <location>
        <begin position="18"/>
        <end position="748"/>
    </location>
</feature>
<keyword evidence="3 5" id="KW-0378">Hydrolase</keyword>
<evidence type="ECO:0000256" key="1">
    <source>
        <dbReference type="ARBA" id="ARBA00008834"/>
    </source>
</evidence>
<dbReference type="Proteomes" id="UP000321436">
    <property type="component" value="Unassembled WGS sequence"/>
</dbReference>
<evidence type="ECO:0000313" key="7">
    <source>
        <dbReference type="EMBL" id="GEP94212.1"/>
    </source>
</evidence>
<feature type="signal peptide" evidence="6">
    <location>
        <begin position="1"/>
        <end position="17"/>
    </location>
</feature>
<dbReference type="EMBL" id="BKAU01000001">
    <property type="protein sequence ID" value="GEP94212.1"/>
    <property type="molecule type" value="Genomic_DNA"/>
</dbReference>
<dbReference type="GO" id="GO:0005975">
    <property type="term" value="P:carbohydrate metabolic process"/>
    <property type="evidence" value="ECO:0007669"/>
    <property type="project" value="InterPro"/>
</dbReference>
<accession>A0A512REU3</accession>
<comment type="caution">
    <text evidence="7">The sequence shown here is derived from an EMBL/GenBank/DDBJ whole genome shotgun (WGS) entry which is preliminary data.</text>
</comment>
<dbReference type="SUPFAM" id="SSF75005">
    <property type="entry name" value="Arabinanase/levansucrase/invertase"/>
    <property type="match status" value="1"/>
</dbReference>
<dbReference type="Gene3D" id="2.115.10.20">
    <property type="entry name" value="Glycosyl hydrolase domain, family 43"/>
    <property type="match status" value="2"/>
</dbReference>
<dbReference type="InterPro" id="IPR000743">
    <property type="entry name" value="Glyco_hydro_28"/>
</dbReference>
<dbReference type="InterPro" id="IPR012334">
    <property type="entry name" value="Pectin_lyas_fold"/>
</dbReference>
<organism evidence="7 8">
    <name type="scientific">Chitinophaga cymbidii</name>
    <dbReference type="NCBI Taxonomy" id="1096750"/>
    <lineage>
        <taxon>Bacteria</taxon>
        <taxon>Pseudomonadati</taxon>
        <taxon>Bacteroidota</taxon>
        <taxon>Chitinophagia</taxon>
        <taxon>Chitinophagales</taxon>
        <taxon>Chitinophagaceae</taxon>
        <taxon>Chitinophaga</taxon>
    </lineage>
</organism>
<proteinExistence type="inferred from homology"/>
<dbReference type="InterPro" id="IPR051801">
    <property type="entry name" value="GH28_Enzymes"/>
</dbReference>
<dbReference type="RefSeq" id="WP_246129830.1">
    <property type="nucleotide sequence ID" value="NZ_BKAU01000001.1"/>
</dbReference>
<protein>
    <recommendedName>
        <fullName evidence="9">Exo-poly-alpha-D-galacturonosidase</fullName>
    </recommendedName>
</protein>
<evidence type="ECO:0000313" key="8">
    <source>
        <dbReference type="Proteomes" id="UP000321436"/>
    </source>
</evidence>
<dbReference type="InterPro" id="IPR006626">
    <property type="entry name" value="PbH1"/>
</dbReference>
<name>A0A512REU3_9BACT</name>
<dbReference type="Pfam" id="PF00295">
    <property type="entry name" value="Glyco_hydro_28"/>
    <property type="match status" value="1"/>
</dbReference>
<dbReference type="Gene3D" id="2.160.20.10">
    <property type="entry name" value="Single-stranded right-handed beta-helix, Pectin lyase-like"/>
    <property type="match status" value="1"/>
</dbReference>
<dbReference type="SUPFAM" id="SSF51126">
    <property type="entry name" value="Pectin lyase-like"/>
    <property type="match status" value="1"/>
</dbReference>
<keyword evidence="6" id="KW-0732">Signal</keyword>
<sequence>MMRNILLLLLLCNAAIAQRTDSVYMFAYFKQNGQDGLHLAFSHDGYSWNALKGDSSFLTPTAGKDKLMRDPCIIRGADGKFHMVWTVSWNEQSIGYASSTDLVHWSPQQDIPVMAHEPSARNCWAPELTYDPVKKEYMIYWASTIPGRFKKGDTAGDDKYNHRMYYVTTKDFSTFSKTKLLYDHDFNVIDATIQPNGKQYLMFLKDETRTPPQKNIRVATAQKLAGPYTKPSAPLTGNYWAEGPTVLKAGNKWIMYFDKYTQHTYGALESTDLQSWTDVSDRLVMPEGIRHGTVFTISAAEFNRLAPPAGPRLEWADKVGATSFPSSRKIFIANDYGAVSDTTTINTTFIQRAIDDCAAKGGGIVTLKPGTYVTGSVFIKSNVNFRIDKGVTLLGSQNFADYPDIDTRIAGIEMRWPAAMINMLDVKNAALTGEGVINARGRFCWDKYWKMRKEDYEPRGLRWIVDYDAKRVRTVLVQRSEDITLKGITIKNAGFWTVQLLYSTRITADGLVIRNNEDGKGPSTDGIDVDSSTWVLIENCDIDCNDDDFCLKAGRDWDGLRVNKPTEYVVIRNCIARKGGGLLTLGSETSGSIRHVLAENLIGKGTGNGFHIKSAVTRGGIVEDIHFRNITLDSVGNAFHFTMNWNPSYSYSKLPEGMDAASIPAHWKTMLQKVEPPEKGIPHFRNIYISNIKATGVKRVISAHGMEQSPLENFHFTDVHIEGNTKGEIEFDKGWQFIRSTFTAKQEK</sequence>
<dbReference type="GO" id="GO:0004650">
    <property type="term" value="F:polygalacturonase activity"/>
    <property type="evidence" value="ECO:0007669"/>
    <property type="project" value="InterPro"/>
</dbReference>
<evidence type="ECO:0000256" key="6">
    <source>
        <dbReference type="SAM" id="SignalP"/>
    </source>
</evidence>